<comment type="similarity">
    <text evidence="2">Belongs to the major facilitator superfamily. Nitrate/nitrite porter (TC 2.A.1.8) family.</text>
</comment>
<evidence type="ECO:0000259" key="8">
    <source>
        <dbReference type="PROSITE" id="PS50850"/>
    </source>
</evidence>
<organism evidence="9 10">
    <name type="scientific">Embleya scabrispora</name>
    <dbReference type="NCBI Taxonomy" id="159449"/>
    <lineage>
        <taxon>Bacteria</taxon>
        <taxon>Bacillati</taxon>
        <taxon>Actinomycetota</taxon>
        <taxon>Actinomycetes</taxon>
        <taxon>Kitasatosporales</taxon>
        <taxon>Streptomycetaceae</taxon>
        <taxon>Embleya</taxon>
    </lineage>
</organism>
<proteinExistence type="inferred from homology"/>
<dbReference type="EMBL" id="MWQN01000001">
    <property type="protein sequence ID" value="OPC79864.1"/>
    <property type="molecule type" value="Genomic_DNA"/>
</dbReference>
<sequence>MSAPARGDRPLDDWRPEDGEFWDRVGARIARRNLVFSVLSEHIGFSVWSLWSVIVLFLGPEYGFDPAQKFTLTAVPTLVGAAMRIPYTFAVARFGGRNWTVVSALLLLAPTTSIAIVLEPGVSYHTLLLVAAVAGVGGGNFASSMANINAFYPQRLKGWALGVNAGGGNLGVPAVQLVGLAVLATAGAEHPRLLLAVYIPLIVVAAVLSARYMDNLPSLRNDKGAMREVTRDPHTWVMSLLYIGTFGSFIGFGFAFGQVLQVQFHAEFATPVKAAYLTFLGPLLGSLVRPVGGLLADRWGGARVTFWNFVAMAGAAFVVYLASRQESLGLFLFGFVLLFVFSGLGNGSAYKMIPAIFAVRLGPGPAARRASGALMGIAGAVGALGGVLVNIAFRESFLDSGRGDAAYLAFLGYYAFCLVLTWAVYLRSAARRSARI</sequence>
<feature type="transmembrane region" description="Helical" evidence="7">
    <location>
        <begin position="99"/>
        <end position="118"/>
    </location>
</feature>
<accession>A0A1T3NSW5</accession>
<dbReference type="Gene3D" id="1.20.1250.20">
    <property type="entry name" value="MFS general substrate transporter like domains"/>
    <property type="match status" value="1"/>
</dbReference>
<keyword evidence="3 7" id="KW-0812">Transmembrane</keyword>
<feature type="transmembrane region" description="Helical" evidence="7">
    <location>
        <begin position="70"/>
        <end position="87"/>
    </location>
</feature>
<feature type="transmembrane region" description="Helical" evidence="7">
    <location>
        <begin position="234"/>
        <end position="254"/>
    </location>
</feature>
<dbReference type="InterPro" id="IPR020846">
    <property type="entry name" value="MFS_dom"/>
</dbReference>
<evidence type="ECO:0000256" key="3">
    <source>
        <dbReference type="ARBA" id="ARBA00022692"/>
    </source>
</evidence>
<feature type="transmembrane region" description="Helical" evidence="7">
    <location>
        <begin position="304"/>
        <end position="322"/>
    </location>
</feature>
<evidence type="ECO:0000256" key="5">
    <source>
        <dbReference type="ARBA" id="ARBA00023063"/>
    </source>
</evidence>
<dbReference type="Pfam" id="PF07690">
    <property type="entry name" value="MFS_1"/>
    <property type="match status" value="1"/>
</dbReference>
<evidence type="ECO:0000313" key="9">
    <source>
        <dbReference type="EMBL" id="OPC79864.1"/>
    </source>
</evidence>
<dbReference type="STRING" id="159449.B4N89_01930"/>
<dbReference type="CDD" id="cd17341">
    <property type="entry name" value="MFS_NRT2_like"/>
    <property type="match status" value="1"/>
</dbReference>
<dbReference type="OrthoDB" id="9771451at2"/>
<dbReference type="PROSITE" id="PS50850">
    <property type="entry name" value="MFS"/>
    <property type="match status" value="1"/>
</dbReference>
<keyword evidence="6 7" id="KW-0472">Membrane</keyword>
<feature type="transmembrane region" description="Helical" evidence="7">
    <location>
        <begin position="34"/>
        <end position="58"/>
    </location>
</feature>
<dbReference type="GO" id="GO:0015112">
    <property type="term" value="F:nitrate transmembrane transporter activity"/>
    <property type="evidence" value="ECO:0007669"/>
    <property type="project" value="InterPro"/>
</dbReference>
<dbReference type="InterPro" id="IPR011701">
    <property type="entry name" value="MFS"/>
</dbReference>
<dbReference type="InterPro" id="IPR044772">
    <property type="entry name" value="NO3_transporter"/>
</dbReference>
<feature type="transmembrane region" description="Helical" evidence="7">
    <location>
        <begin position="124"/>
        <end position="142"/>
    </location>
</feature>
<feature type="transmembrane region" description="Helical" evidence="7">
    <location>
        <begin position="405"/>
        <end position="426"/>
    </location>
</feature>
<dbReference type="SUPFAM" id="SSF103473">
    <property type="entry name" value="MFS general substrate transporter"/>
    <property type="match status" value="1"/>
</dbReference>
<dbReference type="AlphaFoldDB" id="A0A1T3NSW5"/>
<evidence type="ECO:0000256" key="6">
    <source>
        <dbReference type="ARBA" id="ARBA00023136"/>
    </source>
</evidence>
<dbReference type="GO" id="GO:0005886">
    <property type="term" value="C:plasma membrane"/>
    <property type="evidence" value="ECO:0007669"/>
    <property type="project" value="UniProtKB-SubCell"/>
</dbReference>
<dbReference type="Proteomes" id="UP000190037">
    <property type="component" value="Unassembled WGS sequence"/>
</dbReference>
<protein>
    <submittedName>
        <fullName evidence="9">MFS transporter</fullName>
    </submittedName>
</protein>
<feature type="transmembrane region" description="Helical" evidence="7">
    <location>
        <begin position="193"/>
        <end position="213"/>
    </location>
</feature>
<name>A0A1T3NSW5_9ACTN</name>
<gene>
    <name evidence="9" type="ORF">B4N89_01930</name>
</gene>
<dbReference type="GO" id="GO:0042128">
    <property type="term" value="P:nitrate assimilation"/>
    <property type="evidence" value="ECO:0007669"/>
    <property type="project" value="UniProtKB-KW"/>
</dbReference>
<feature type="transmembrane region" description="Helical" evidence="7">
    <location>
        <begin position="163"/>
        <end position="187"/>
    </location>
</feature>
<comment type="caution">
    <text evidence="9">The sequence shown here is derived from an EMBL/GenBank/DDBJ whole genome shotgun (WGS) entry which is preliminary data.</text>
</comment>
<dbReference type="PANTHER" id="PTHR23515">
    <property type="entry name" value="HIGH-AFFINITY NITRATE TRANSPORTER 2.3"/>
    <property type="match status" value="1"/>
</dbReference>
<evidence type="ECO:0000256" key="1">
    <source>
        <dbReference type="ARBA" id="ARBA00004651"/>
    </source>
</evidence>
<evidence type="ECO:0000256" key="7">
    <source>
        <dbReference type="SAM" id="Phobius"/>
    </source>
</evidence>
<feature type="transmembrane region" description="Helical" evidence="7">
    <location>
        <begin position="328"/>
        <end position="349"/>
    </location>
</feature>
<evidence type="ECO:0000256" key="2">
    <source>
        <dbReference type="ARBA" id="ARBA00008432"/>
    </source>
</evidence>
<evidence type="ECO:0000256" key="4">
    <source>
        <dbReference type="ARBA" id="ARBA00022989"/>
    </source>
</evidence>
<keyword evidence="5" id="KW-0534">Nitrate assimilation</keyword>
<dbReference type="InterPro" id="IPR036259">
    <property type="entry name" value="MFS_trans_sf"/>
</dbReference>
<reference evidence="9 10" key="1">
    <citation type="submission" date="2017-03" db="EMBL/GenBank/DDBJ databases">
        <title>Draft genome sequence of Streptomyces scabrisporus NF3, endophyte isolated from Amphipterygium adstringens.</title>
        <authorList>
            <person name="Vazquez M."/>
            <person name="Ceapa C.D."/>
            <person name="Rodriguez Luna D."/>
            <person name="Sanchez Esquivel S."/>
        </authorList>
    </citation>
    <scope>NUCLEOTIDE SEQUENCE [LARGE SCALE GENOMIC DNA]</scope>
    <source>
        <strain evidence="9 10">NF3</strain>
    </source>
</reference>
<keyword evidence="4 7" id="KW-1133">Transmembrane helix</keyword>
<evidence type="ECO:0000313" key="10">
    <source>
        <dbReference type="Proteomes" id="UP000190037"/>
    </source>
</evidence>
<keyword evidence="10" id="KW-1185">Reference proteome</keyword>
<feature type="transmembrane region" description="Helical" evidence="7">
    <location>
        <begin position="274"/>
        <end position="292"/>
    </location>
</feature>
<comment type="subcellular location">
    <subcellularLocation>
        <location evidence="1">Cell membrane</location>
        <topology evidence="1">Multi-pass membrane protein</topology>
    </subcellularLocation>
</comment>
<dbReference type="RefSeq" id="WP_078974133.1">
    <property type="nucleotide sequence ID" value="NZ_MWQN01000001.1"/>
</dbReference>
<feature type="transmembrane region" description="Helical" evidence="7">
    <location>
        <begin position="370"/>
        <end position="393"/>
    </location>
</feature>
<feature type="domain" description="Major facilitator superfamily (MFS) profile" evidence="8">
    <location>
        <begin position="237"/>
        <end position="436"/>
    </location>
</feature>